<keyword evidence="4" id="KW-1185">Reference proteome</keyword>
<feature type="region of interest" description="Disordered" evidence="1">
    <location>
        <begin position="943"/>
        <end position="1004"/>
    </location>
</feature>
<evidence type="ECO:0000313" key="4">
    <source>
        <dbReference type="Proteomes" id="UP000239899"/>
    </source>
</evidence>
<reference evidence="3 4" key="1">
    <citation type="journal article" date="2018" name="Plant J.">
        <title>Genome sequences of Chlorella sorokiniana UTEX 1602 and Micractinium conductrix SAG 241.80: implications to maltose excretion by a green alga.</title>
        <authorList>
            <person name="Arriola M.B."/>
            <person name="Velmurugan N."/>
            <person name="Zhang Y."/>
            <person name="Plunkett M.H."/>
            <person name="Hondzo H."/>
            <person name="Barney B.M."/>
        </authorList>
    </citation>
    <scope>NUCLEOTIDE SEQUENCE [LARGE SCALE GENOMIC DNA]</scope>
    <source>
        <strain evidence="4">UTEX 1602</strain>
    </source>
</reference>
<feature type="compositionally biased region" description="Pro residues" evidence="1">
    <location>
        <begin position="680"/>
        <end position="698"/>
    </location>
</feature>
<feature type="region of interest" description="Disordered" evidence="1">
    <location>
        <begin position="883"/>
        <end position="910"/>
    </location>
</feature>
<protein>
    <submittedName>
        <fullName evidence="3">Alpha beta-hydrolase</fullName>
    </submittedName>
</protein>
<dbReference type="InterPro" id="IPR002921">
    <property type="entry name" value="Fungal_lipase-type"/>
</dbReference>
<feature type="compositionally biased region" description="Low complexity" evidence="1">
    <location>
        <begin position="1063"/>
        <end position="1072"/>
    </location>
</feature>
<gene>
    <name evidence="3" type="ORF">C2E21_7247</name>
</gene>
<evidence type="ECO:0000256" key="1">
    <source>
        <dbReference type="SAM" id="MobiDB-lite"/>
    </source>
</evidence>
<feature type="region of interest" description="Disordered" evidence="1">
    <location>
        <begin position="1063"/>
        <end position="1088"/>
    </location>
</feature>
<dbReference type="InterPro" id="IPR029058">
    <property type="entry name" value="AB_hydrolase_fold"/>
</dbReference>
<dbReference type="Gene3D" id="3.40.50.1820">
    <property type="entry name" value="alpha/beta hydrolase"/>
    <property type="match status" value="1"/>
</dbReference>
<feature type="compositionally biased region" description="Low complexity" evidence="1">
    <location>
        <begin position="713"/>
        <end position="723"/>
    </location>
</feature>
<evidence type="ECO:0000259" key="2">
    <source>
        <dbReference type="Pfam" id="PF01764"/>
    </source>
</evidence>
<accession>A0A2P6TIA2</accession>
<comment type="caution">
    <text evidence="3">The sequence shown here is derived from an EMBL/GenBank/DDBJ whole genome shotgun (WGS) entry which is preliminary data.</text>
</comment>
<sequence>MAGGLLPAANPANPTDDSFFNYNTSAMTPLVPLWLAWMTDVARMTNRSHGLDFETAWRLSSYVAVSYCNASSIAGWNCTRCDGIAAGVQPEEVISDVAWDLQGFVGWSVPLAAIVVAFRGTDSHSIYNWVNNMRTWRTDLAVNYPGAPQRALVHGGFFYSYNSSSLAANVTAAVQRLLQRHPQAPVYVSGHSLGGALATLCALDLKLNQGAHDVRLYTYGSPRVGNNVFAEWFESQIKVHWRFTHNRDIVPSVPPGYMGFYHLSREVWLVDILMGHTLVGVCDDTGEDIACHNSMCHLGLCSSVSDHLLYLSEMYTPHPGGPAPPMMEAPQPASATQRPHKRLGSPQGAPLPSNKRTCKADVLRVGSLDSEGSPLGATAASAIDWAAVASGGAAGAAATPAGARLPMPPARGSAESSSSRLLDAPPTAAAETAPVPVPEAAASAADGWAPSDAAAAGGEAALVLPAQYLSELAAANACLKQLPLPGGTPYTPVHPCCAMQPLCCVYGVPPAAVALGASYFQRLLVGSEALRNSALQYGFFSFLGDEAVMHAQPGCPDLLTILCSGPSKLHEELPPITPLAVSRVQLWSSCCTHLPVSDLTPLALCSPPDRACPPYLPPWLQAEAEDNNAGWWRGDRPAAARAPASAAAAGAAGGSASILDALLATMGEGGGQAPMRNGPALPPLLPALPPAQRSPPGAPRSHAAPLPPPPEVPASVLAALRPASAPPAPVPRYGNARSGPSPAPAPTAAPATYSLVLQLTGTNLSPWSSTKAGQLLEGVQATLQAASLAVNGTDVVLVNITSSSASGRRLAAAAAAIPSMYALTQTAVLQVIVNSTNSSAALQSALVASIFDGTLAVQLRSAGLAVTQAAALSVYAGTASPPTGLTPLSPSPSPSPVPSNTTKPTSTDSGMPIAEIVGIAGGAGGTVILTGALLIWLKLRRSGSSADGTTPKEAKRSPAPGLGRASSATTVDLESATTPRFRQPITPRRSALKHSSSLGGSGSQRGLISLHAAAHTGFSFPMPPTGPQLVPGVHLMPRAPSVSSISGLRPNVARTMATVQSMREAQASQRAQQAERERAQQAAEQAAMRDYLRSRPPQQEQGEPSPLFQLGAAVSKLLGRALGACLATGAPPSNHTVSLELQQSPERPGLLGLRVCDDGLPLPPEEALLERCCGATLAGVAPLLASPLFFNTALLVQTTEEVASSLQQLLGMLRVLAPPVQLLMRLNGVLLQLEGQAQAAKGLEKVDWPNYGFQLLGQAAHETHRSADGAVHVTLQCAQPLSAARLVAGVAHLVPSEYRAAAERGKPPGLSAGYEARLVRAALEGALQQLKAQCPTVISSRRERSLGRALPLLSKALAERSAAR</sequence>
<feature type="compositionally biased region" description="Low complexity" evidence="1">
    <location>
        <begin position="424"/>
        <end position="434"/>
    </location>
</feature>
<feature type="region of interest" description="Disordered" evidence="1">
    <location>
        <begin position="320"/>
        <end position="355"/>
    </location>
</feature>
<dbReference type="Proteomes" id="UP000239899">
    <property type="component" value="Unassembled WGS sequence"/>
</dbReference>
<dbReference type="CDD" id="cd00519">
    <property type="entry name" value="Lipase_3"/>
    <property type="match status" value="1"/>
</dbReference>
<evidence type="ECO:0000313" key="3">
    <source>
        <dbReference type="EMBL" id="PRW34023.1"/>
    </source>
</evidence>
<dbReference type="InterPro" id="IPR051218">
    <property type="entry name" value="Sec_MonoDiacylglyc_Lipase"/>
</dbReference>
<dbReference type="GO" id="GO:0016787">
    <property type="term" value="F:hydrolase activity"/>
    <property type="evidence" value="ECO:0007669"/>
    <property type="project" value="UniProtKB-KW"/>
</dbReference>
<dbReference type="SUPFAM" id="SSF53474">
    <property type="entry name" value="alpha/beta-Hydrolases"/>
    <property type="match status" value="1"/>
</dbReference>
<feature type="compositionally biased region" description="Polar residues" evidence="1">
    <location>
        <begin position="966"/>
        <end position="980"/>
    </location>
</feature>
<dbReference type="PANTHER" id="PTHR45856:SF25">
    <property type="entry name" value="FUNGAL LIPASE-LIKE DOMAIN-CONTAINING PROTEIN"/>
    <property type="match status" value="1"/>
</dbReference>
<feature type="compositionally biased region" description="Low complexity" evidence="1">
    <location>
        <begin position="993"/>
        <end position="1004"/>
    </location>
</feature>
<name>A0A2P6TIA2_CHLSO</name>
<feature type="region of interest" description="Disordered" evidence="1">
    <location>
        <begin position="397"/>
        <end position="434"/>
    </location>
</feature>
<proteinExistence type="predicted"/>
<feature type="region of interest" description="Disordered" evidence="1">
    <location>
        <begin position="670"/>
        <end position="747"/>
    </location>
</feature>
<dbReference type="EMBL" id="LHPG02000015">
    <property type="protein sequence ID" value="PRW34023.1"/>
    <property type="molecule type" value="Genomic_DNA"/>
</dbReference>
<dbReference type="PANTHER" id="PTHR45856">
    <property type="entry name" value="ALPHA/BETA-HYDROLASES SUPERFAMILY PROTEIN"/>
    <property type="match status" value="1"/>
</dbReference>
<feature type="domain" description="Fungal lipase-type" evidence="2">
    <location>
        <begin position="115"/>
        <end position="255"/>
    </location>
</feature>
<dbReference type="GO" id="GO:0006629">
    <property type="term" value="P:lipid metabolic process"/>
    <property type="evidence" value="ECO:0007669"/>
    <property type="project" value="InterPro"/>
</dbReference>
<dbReference type="OrthoDB" id="426718at2759"/>
<dbReference type="Pfam" id="PF01764">
    <property type="entry name" value="Lipase_3"/>
    <property type="match status" value="1"/>
</dbReference>
<organism evidence="3 4">
    <name type="scientific">Chlorella sorokiniana</name>
    <name type="common">Freshwater green alga</name>
    <dbReference type="NCBI Taxonomy" id="3076"/>
    <lineage>
        <taxon>Eukaryota</taxon>
        <taxon>Viridiplantae</taxon>
        <taxon>Chlorophyta</taxon>
        <taxon>core chlorophytes</taxon>
        <taxon>Trebouxiophyceae</taxon>
        <taxon>Chlorellales</taxon>
        <taxon>Chlorellaceae</taxon>
        <taxon>Chlorella clade</taxon>
        <taxon>Chlorella</taxon>
    </lineage>
</organism>
<feature type="compositionally biased region" description="Low complexity" evidence="1">
    <location>
        <begin position="898"/>
        <end position="907"/>
    </location>
</feature>